<evidence type="ECO:0000313" key="3">
    <source>
        <dbReference type="Proteomes" id="UP000307440"/>
    </source>
</evidence>
<keyword evidence="3" id="KW-1185">Reference proteome</keyword>
<dbReference type="OrthoDB" id="2585251at2759"/>
<feature type="region of interest" description="Disordered" evidence="1">
    <location>
        <begin position="215"/>
        <end position="246"/>
    </location>
</feature>
<evidence type="ECO:0000313" key="2">
    <source>
        <dbReference type="EMBL" id="TFK25823.1"/>
    </source>
</evidence>
<name>A0A5C3L174_COPMA</name>
<reference evidence="2 3" key="1">
    <citation type="journal article" date="2019" name="Nat. Ecol. Evol.">
        <title>Megaphylogeny resolves global patterns of mushroom evolution.</title>
        <authorList>
            <person name="Varga T."/>
            <person name="Krizsan K."/>
            <person name="Foldi C."/>
            <person name="Dima B."/>
            <person name="Sanchez-Garcia M."/>
            <person name="Sanchez-Ramirez S."/>
            <person name="Szollosi G.J."/>
            <person name="Szarkandi J.G."/>
            <person name="Papp V."/>
            <person name="Albert L."/>
            <person name="Andreopoulos W."/>
            <person name="Angelini C."/>
            <person name="Antonin V."/>
            <person name="Barry K.W."/>
            <person name="Bougher N.L."/>
            <person name="Buchanan P."/>
            <person name="Buyck B."/>
            <person name="Bense V."/>
            <person name="Catcheside P."/>
            <person name="Chovatia M."/>
            <person name="Cooper J."/>
            <person name="Damon W."/>
            <person name="Desjardin D."/>
            <person name="Finy P."/>
            <person name="Geml J."/>
            <person name="Haridas S."/>
            <person name="Hughes K."/>
            <person name="Justo A."/>
            <person name="Karasinski D."/>
            <person name="Kautmanova I."/>
            <person name="Kiss B."/>
            <person name="Kocsube S."/>
            <person name="Kotiranta H."/>
            <person name="LaButti K.M."/>
            <person name="Lechner B.E."/>
            <person name="Liimatainen K."/>
            <person name="Lipzen A."/>
            <person name="Lukacs Z."/>
            <person name="Mihaltcheva S."/>
            <person name="Morgado L.N."/>
            <person name="Niskanen T."/>
            <person name="Noordeloos M.E."/>
            <person name="Ohm R.A."/>
            <person name="Ortiz-Santana B."/>
            <person name="Ovrebo C."/>
            <person name="Racz N."/>
            <person name="Riley R."/>
            <person name="Savchenko A."/>
            <person name="Shiryaev A."/>
            <person name="Soop K."/>
            <person name="Spirin V."/>
            <person name="Szebenyi C."/>
            <person name="Tomsovsky M."/>
            <person name="Tulloss R.E."/>
            <person name="Uehling J."/>
            <person name="Grigoriev I.V."/>
            <person name="Vagvolgyi C."/>
            <person name="Papp T."/>
            <person name="Martin F.M."/>
            <person name="Miettinen O."/>
            <person name="Hibbett D.S."/>
            <person name="Nagy L.G."/>
        </authorList>
    </citation>
    <scope>NUCLEOTIDE SEQUENCE [LARGE SCALE GENOMIC DNA]</scope>
    <source>
        <strain evidence="2 3">CBS 121175</strain>
    </source>
</reference>
<dbReference type="Proteomes" id="UP000307440">
    <property type="component" value="Unassembled WGS sequence"/>
</dbReference>
<accession>A0A5C3L174</accession>
<sequence length="588" mass="62951">MPFASWQNALRSAGRKAANSLRSNHSNGGSLEGSGTTGTRALHSGAAVRTAHPATHADIIHKFTTTLDQIRPRNPAHRLFSSTNGLLANIFTKLAAPGYRAPLGSYPRTATNAGRNLLQARHMTIQSGLSLPARFAIRNNNLRSTGAGSFLPRAPSVPIRGPIASQMGLGTARNFSSARPLFQNLVENVPIALRALYEADLDELRPGIKSNAPRRIPVPYKKGSRSANASKLKARTTKRSPAVAKVTAADSTEMERYFSAPAPPAVTTQLLIPLAPTPTNRVPLSALDDYLQDLPSSDYPTPLGPPASNGRFLPLRDIGEMHGSYSSHTLRVSTIFARLDQANVWSRGVVCSAYSGPGAGAIGRRESVVDDPKSGSDGVCTILKVEFHGWTAAEVRGVIGESGSGWCALEEMWHGENEDDKGMLSDTEDDGDSLSSMSGLSSPAFFTSPPSLPIEAMFDTGLPFIDPAQSFVLPTLDFSSTFLSSSSERSEPRATTTRTLVLDYEDPWMDVEDEGSLSDGYMSAGSMSPISLSRSSSTSSFEDMALGVKRPLSETPVSEAGWSRLGFSSRFHDAASTRDASEPQEMMF</sequence>
<dbReference type="STRING" id="230819.A0A5C3L174"/>
<feature type="region of interest" description="Disordered" evidence="1">
    <location>
        <begin position="418"/>
        <end position="438"/>
    </location>
</feature>
<proteinExistence type="predicted"/>
<feature type="region of interest" description="Disordered" evidence="1">
    <location>
        <begin position="15"/>
        <end position="50"/>
    </location>
</feature>
<protein>
    <submittedName>
        <fullName evidence="2">Uncharacterized protein</fullName>
    </submittedName>
</protein>
<dbReference type="AlphaFoldDB" id="A0A5C3L174"/>
<dbReference type="EMBL" id="ML210182">
    <property type="protein sequence ID" value="TFK25823.1"/>
    <property type="molecule type" value="Genomic_DNA"/>
</dbReference>
<evidence type="ECO:0000256" key="1">
    <source>
        <dbReference type="SAM" id="MobiDB-lite"/>
    </source>
</evidence>
<gene>
    <name evidence="2" type="ORF">FA15DRAFT_668153</name>
</gene>
<organism evidence="2 3">
    <name type="scientific">Coprinopsis marcescibilis</name>
    <name type="common">Agaric fungus</name>
    <name type="synonym">Psathyrella marcescibilis</name>
    <dbReference type="NCBI Taxonomy" id="230819"/>
    <lineage>
        <taxon>Eukaryota</taxon>
        <taxon>Fungi</taxon>
        <taxon>Dikarya</taxon>
        <taxon>Basidiomycota</taxon>
        <taxon>Agaricomycotina</taxon>
        <taxon>Agaricomycetes</taxon>
        <taxon>Agaricomycetidae</taxon>
        <taxon>Agaricales</taxon>
        <taxon>Agaricineae</taxon>
        <taxon>Psathyrellaceae</taxon>
        <taxon>Coprinopsis</taxon>
    </lineage>
</organism>